<dbReference type="HOGENOM" id="CLU_850108_0_0_1"/>
<reference evidence="2 3" key="1">
    <citation type="journal article" date="2008" name="Nature">
        <title>The genome of Laccaria bicolor provides insights into mycorrhizal symbiosis.</title>
        <authorList>
            <person name="Martin F."/>
            <person name="Aerts A."/>
            <person name="Ahren D."/>
            <person name="Brun A."/>
            <person name="Danchin E.G.J."/>
            <person name="Duchaussoy F."/>
            <person name="Gibon J."/>
            <person name="Kohler A."/>
            <person name="Lindquist E."/>
            <person name="Pereda V."/>
            <person name="Salamov A."/>
            <person name="Shapiro H.J."/>
            <person name="Wuyts J."/>
            <person name="Blaudez D."/>
            <person name="Buee M."/>
            <person name="Brokstein P."/>
            <person name="Canbaeck B."/>
            <person name="Cohen D."/>
            <person name="Courty P.E."/>
            <person name="Coutinho P.M."/>
            <person name="Delaruelle C."/>
            <person name="Detter J.C."/>
            <person name="Deveau A."/>
            <person name="DiFazio S."/>
            <person name="Duplessis S."/>
            <person name="Fraissinet-Tachet L."/>
            <person name="Lucic E."/>
            <person name="Frey-Klett P."/>
            <person name="Fourrey C."/>
            <person name="Feussner I."/>
            <person name="Gay G."/>
            <person name="Grimwood J."/>
            <person name="Hoegger P.J."/>
            <person name="Jain P."/>
            <person name="Kilaru S."/>
            <person name="Labbe J."/>
            <person name="Lin Y.C."/>
            <person name="Legue V."/>
            <person name="Le Tacon F."/>
            <person name="Marmeisse R."/>
            <person name="Melayah D."/>
            <person name="Montanini B."/>
            <person name="Muratet M."/>
            <person name="Nehls U."/>
            <person name="Niculita-Hirzel H."/>
            <person name="Oudot-Le Secq M.P."/>
            <person name="Peter M."/>
            <person name="Quesneville H."/>
            <person name="Rajashekar B."/>
            <person name="Reich M."/>
            <person name="Rouhier N."/>
            <person name="Schmutz J."/>
            <person name="Yin T."/>
            <person name="Chalot M."/>
            <person name="Henrissat B."/>
            <person name="Kuees U."/>
            <person name="Lucas S."/>
            <person name="Van de Peer Y."/>
            <person name="Podila G.K."/>
            <person name="Polle A."/>
            <person name="Pukkila P.J."/>
            <person name="Richardson P.M."/>
            <person name="Rouze P."/>
            <person name="Sanders I.R."/>
            <person name="Stajich J.E."/>
            <person name="Tunlid A."/>
            <person name="Tuskan G."/>
            <person name="Grigoriev I.V."/>
        </authorList>
    </citation>
    <scope>NUCLEOTIDE SEQUENCE [LARGE SCALE GENOMIC DNA]</scope>
    <source>
        <strain evidence="3">S238N-H82 / ATCC MYA-4686</strain>
    </source>
</reference>
<dbReference type="OrthoDB" id="10554322at2759"/>
<organism evidence="3">
    <name type="scientific">Laccaria bicolor (strain S238N-H82 / ATCC MYA-4686)</name>
    <name type="common">Bicoloured deceiver</name>
    <name type="synonym">Laccaria laccata var. bicolor</name>
    <dbReference type="NCBI Taxonomy" id="486041"/>
    <lineage>
        <taxon>Eukaryota</taxon>
        <taxon>Fungi</taxon>
        <taxon>Dikarya</taxon>
        <taxon>Basidiomycota</taxon>
        <taxon>Agaricomycotina</taxon>
        <taxon>Agaricomycetes</taxon>
        <taxon>Agaricomycetidae</taxon>
        <taxon>Agaricales</taxon>
        <taxon>Agaricineae</taxon>
        <taxon>Hydnangiaceae</taxon>
        <taxon>Laccaria</taxon>
    </lineage>
</organism>
<keyword evidence="3" id="KW-1185">Reference proteome</keyword>
<evidence type="ECO:0000313" key="3">
    <source>
        <dbReference type="Proteomes" id="UP000001194"/>
    </source>
</evidence>
<protein>
    <submittedName>
        <fullName evidence="2">Predicted protein</fullName>
    </submittedName>
</protein>
<sequence>MPPARPDRFLFLTTTTSHKSHPLFLISPSSIYSSGSLVIECTIFSVSAYVTGLGVPCLAPSSRRVVSSPRHGPPSRRVLLGPLCTLYLTLFVFRNLHSGIDIALNRIETLIIKSGTFGYSDFGIATHCTANRLGPLRYLFVDLISPWTSLLNLAASSTRSSNHFKPPAMRSLSISRRSRLGGVDRINKLAWEQQKVIAKSTIQARDGGQTHFVSDNLATNTAKQRDSYTNARFSFSHRTTREVEDYDKCLPIEEVGHQEYNALCGFLDDPEGGAGSLITIGIVGGLSLMLDLTHCRRLLPITVGRGQLPEPEVAQSPNSSGFLRRAR</sequence>
<evidence type="ECO:0000313" key="2">
    <source>
        <dbReference type="EMBL" id="EDR08320.1"/>
    </source>
</evidence>
<proteinExistence type="predicted"/>
<feature type="region of interest" description="Disordered" evidence="1">
    <location>
        <begin position="308"/>
        <end position="327"/>
    </location>
</feature>
<gene>
    <name evidence="2" type="ORF">LACBIDRAFT_327447</name>
</gene>
<dbReference type="EMBL" id="DS547102">
    <property type="protein sequence ID" value="EDR08320.1"/>
    <property type="molecule type" value="Genomic_DNA"/>
</dbReference>
<dbReference type="GeneID" id="6076659"/>
<dbReference type="AlphaFoldDB" id="B0DB39"/>
<dbReference type="KEGG" id="lbc:LACBIDRAFT_327447"/>
<evidence type="ECO:0000256" key="1">
    <source>
        <dbReference type="SAM" id="MobiDB-lite"/>
    </source>
</evidence>
<dbReference type="RefSeq" id="XP_001881390.1">
    <property type="nucleotide sequence ID" value="XM_001881355.1"/>
</dbReference>
<dbReference type="Proteomes" id="UP000001194">
    <property type="component" value="Unassembled WGS sequence"/>
</dbReference>
<name>B0DB39_LACBS</name>
<dbReference type="InParanoid" id="B0DB39"/>
<accession>B0DB39</accession>